<dbReference type="RefSeq" id="WP_311706453.1">
    <property type="nucleotide sequence ID" value="NZ_JAVREL010000013.1"/>
</dbReference>
<reference evidence="13" key="1">
    <citation type="submission" date="2023-07" db="EMBL/GenBank/DDBJ databases">
        <title>30 novel species of actinomycetes from the DSMZ collection.</title>
        <authorList>
            <person name="Nouioui I."/>
        </authorList>
    </citation>
    <scope>NUCLEOTIDE SEQUENCE [LARGE SCALE GENOMIC DNA]</scope>
    <source>
        <strain evidence="13">DSM 44938</strain>
    </source>
</reference>
<evidence type="ECO:0000256" key="6">
    <source>
        <dbReference type="ARBA" id="ARBA00022777"/>
    </source>
</evidence>
<sequence length="400" mass="41419">MTWLSRAVGDRFGPARLLPLLLGPGYLLFVQRSEPTSGDWAVTLAAGAVFLAGGVWPLGVVCAEAALIVAGQPFIEATPVVPKVVASVALLELAVRRPLRAAVPGTAALIAAYLVVVQEHETASGVLAVGYRIVCVTAAPLLLGAYLRAAGQALAQARARAREAEERRELVARGARLAERTELARELHDLVAHHVASMALRVGVARAVLPGLEPKVAAVLDDVHTSATTTLTDLRRLVGVLRDPAAVQDTTGSLLVDPAELPAAVATVVDRSVAAGLVVERHLDPDIVWLDAVRGLAVLRVVQEGLTNAVKHAGAGARARVEVAIVAGDVRIEVRDEGAPADAGGAYPQAGPGYGLVGLRERVDLVGGTLTAGPHGRGWRLLAVFPARVALAEAPAEAAP</sequence>
<evidence type="ECO:0000256" key="4">
    <source>
        <dbReference type="ARBA" id="ARBA00022679"/>
    </source>
</evidence>
<evidence type="ECO:0000256" key="7">
    <source>
        <dbReference type="ARBA" id="ARBA00022840"/>
    </source>
</evidence>
<keyword evidence="9" id="KW-0175">Coiled coil</keyword>
<dbReference type="Proteomes" id="UP001183246">
    <property type="component" value="Unassembled WGS sequence"/>
</dbReference>
<dbReference type="PANTHER" id="PTHR24421:SF10">
    <property type="entry name" value="NITRATE_NITRITE SENSOR PROTEIN NARQ"/>
    <property type="match status" value="1"/>
</dbReference>
<keyword evidence="6 12" id="KW-0418">Kinase</keyword>
<dbReference type="PANTHER" id="PTHR24421">
    <property type="entry name" value="NITRATE/NITRITE SENSOR PROTEIN NARX-RELATED"/>
    <property type="match status" value="1"/>
</dbReference>
<feature type="coiled-coil region" evidence="9">
    <location>
        <begin position="147"/>
        <end position="174"/>
    </location>
</feature>
<dbReference type="InterPro" id="IPR011712">
    <property type="entry name" value="Sig_transdc_His_kin_sub3_dim/P"/>
</dbReference>
<protein>
    <recommendedName>
        <fullName evidence="2">histidine kinase</fullName>
        <ecNumber evidence="2">2.7.13.3</ecNumber>
    </recommendedName>
</protein>
<comment type="caution">
    <text evidence="12">The sequence shown here is derived from an EMBL/GenBank/DDBJ whole genome shotgun (WGS) entry which is preliminary data.</text>
</comment>
<keyword evidence="10" id="KW-1133">Transmembrane helix</keyword>
<gene>
    <name evidence="12" type="ORF">RM590_21590</name>
</gene>
<feature type="domain" description="Histidine kinase/HSP90-like ATPase" evidence="11">
    <location>
        <begin position="293"/>
        <end position="393"/>
    </location>
</feature>
<evidence type="ECO:0000259" key="11">
    <source>
        <dbReference type="SMART" id="SM00387"/>
    </source>
</evidence>
<keyword evidence="10" id="KW-0812">Transmembrane</keyword>
<name>A0ABU2MU63_9ACTN</name>
<evidence type="ECO:0000313" key="12">
    <source>
        <dbReference type="EMBL" id="MDT0345176.1"/>
    </source>
</evidence>
<feature type="transmembrane region" description="Helical" evidence="10">
    <location>
        <begin position="12"/>
        <end position="30"/>
    </location>
</feature>
<dbReference type="SUPFAM" id="SSF55874">
    <property type="entry name" value="ATPase domain of HSP90 chaperone/DNA topoisomerase II/histidine kinase"/>
    <property type="match status" value="1"/>
</dbReference>
<organism evidence="12 13">
    <name type="scientific">Streptomyces litchfieldiae</name>
    <dbReference type="NCBI Taxonomy" id="3075543"/>
    <lineage>
        <taxon>Bacteria</taxon>
        <taxon>Bacillati</taxon>
        <taxon>Actinomycetota</taxon>
        <taxon>Actinomycetes</taxon>
        <taxon>Kitasatosporales</taxon>
        <taxon>Streptomycetaceae</taxon>
        <taxon>Streptomyces</taxon>
    </lineage>
</organism>
<dbReference type="InterPro" id="IPR036890">
    <property type="entry name" value="HATPase_C_sf"/>
</dbReference>
<evidence type="ECO:0000256" key="2">
    <source>
        <dbReference type="ARBA" id="ARBA00012438"/>
    </source>
</evidence>
<dbReference type="InterPro" id="IPR050482">
    <property type="entry name" value="Sensor_HK_TwoCompSys"/>
</dbReference>
<keyword evidence="3" id="KW-0597">Phosphoprotein</keyword>
<feature type="transmembrane region" description="Helical" evidence="10">
    <location>
        <begin position="42"/>
        <end position="68"/>
    </location>
</feature>
<keyword evidence="10" id="KW-0472">Membrane</keyword>
<proteinExistence type="predicted"/>
<evidence type="ECO:0000256" key="10">
    <source>
        <dbReference type="SAM" id="Phobius"/>
    </source>
</evidence>
<dbReference type="SMART" id="SM00387">
    <property type="entry name" value="HATPase_c"/>
    <property type="match status" value="1"/>
</dbReference>
<comment type="catalytic activity">
    <reaction evidence="1">
        <text>ATP + protein L-histidine = ADP + protein N-phospho-L-histidine.</text>
        <dbReference type="EC" id="2.7.13.3"/>
    </reaction>
</comment>
<keyword evidence="13" id="KW-1185">Reference proteome</keyword>
<dbReference type="Pfam" id="PF02518">
    <property type="entry name" value="HATPase_c"/>
    <property type="match status" value="1"/>
</dbReference>
<dbReference type="Pfam" id="PF07730">
    <property type="entry name" value="HisKA_3"/>
    <property type="match status" value="1"/>
</dbReference>
<dbReference type="EMBL" id="JAVREL010000013">
    <property type="protein sequence ID" value="MDT0345176.1"/>
    <property type="molecule type" value="Genomic_DNA"/>
</dbReference>
<feature type="transmembrane region" description="Helical" evidence="10">
    <location>
        <begin position="129"/>
        <end position="150"/>
    </location>
</feature>
<accession>A0ABU2MU63</accession>
<keyword evidence="7" id="KW-0067">ATP-binding</keyword>
<keyword evidence="8" id="KW-0902">Two-component regulatory system</keyword>
<keyword evidence="4" id="KW-0808">Transferase</keyword>
<dbReference type="Gene3D" id="3.30.565.10">
    <property type="entry name" value="Histidine kinase-like ATPase, C-terminal domain"/>
    <property type="match status" value="1"/>
</dbReference>
<dbReference type="CDD" id="cd16917">
    <property type="entry name" value="HATPase_UhpB-NarQ-NarX-like"/>
    <property type="match status" value="1"/>
</dbReference>
<feature type="transmembrane region" description="Helical" evidence="10">
    <location>
        <begin position="101"/>
        <end position="117"/>
    </location>
</feature>
<dbReference type="Gene3D" id="1.20.5.1930">
    <property type="match status" value="1"/>
</dbReference>
<keyword evidence="5" id="KW-0547">Nucleotide-binding</keyword>
<evidence type="ECO:0000256" key="8">
    <source>
        <dbReference type="ARBA" id="ARBA00023012"/>
    </source>
</evidence>
<evidence type="ECO:0000256" key="9">
    <source>
        <dbReference type="SAM" id="Coils"/>
    </source>
</evidence>
<dbReference type="EC" id="2.7.13.3" evidence="2"/>
<evidence type="ECO:0000256" key="1">
    <source>
        <dbReference type="ARBA" id="ARBA00000085"/>
    </source>
</evidence>
<evidence type="ECO:0000256" key="5">
    <source>
        <dbReference type="ARBA" id="ARBA00022741"/>
    </source>
</evidence>
<evidence type="ECO:0000313" key="13">
    <source>
        <dbReference type="Proteomes" id="UP001183246"/>
    </source>
</evidence>
<evidence type="ECO:0000256" key="3">
    <source>
        <dbReference type="ARBA" id="ARBA00022553"/>
    </source>
</evidence>
<dbReference type="GO" id="GO:0016301">
    <property type="term" value="F:kinase activity"/>
    <property type="evidence" value="ECO:0007669"/>
    <property type="project" value="UniProtKB-KW"/>
</dbReference>
<dbReference type="InterPro" id="IPR003594">
    <property type="entry name" value="HATPase_dom"/>
</dbReference>